<proteinExistence type="predicted"/>
<evidence type="ECO:0000313" key="5">
    <source>
        <dbReference type="RefSeq" id="XP_022256721.1"/>
    </source>
</evidence>
<dbReference type="SUPFAM" id="SSF48452">
    <property type="entry name" value="TPR-like"/>
    <property type="match status" value="1"/>
</dbReference>
<dbReference type="GeneID" id="106472443"/>
<protein>
    <submittedName>
        <fullName evidence="5">NEDD8 ultimate buster 1-like</fullName>
    </submittedName>
</protein>
<sequence>MLSVFQHNDLLMVLVLSVTQQEIMEKEDQELKLQRTRQDAELLSSLDTDDPASNQYLQVADQNGKVLQLPQQERKALALAMTLHEKGRATMKRKNYGEALIFFLEADTEFRKCTSQLLQSVDNYALLCLDITWCYLNLGSVAHLPDAESRLKTCEDCFHQSYGSNLERVEAIKGSSGNESSLFTRLHLLQGIVAYYQNRKEEAKFLLRRVSSELSSLKVDDNKLSEVTAFGFSIAEARLGLRCCHGNIERAVQHIITKREEREQMRIKEDEERKRKKKQKTLGKTLSGDWINIDFYNTLVSMGFSSVTAKGSLQQSNNNISKAIQVSITQLVIMCILVLVVVDFSRDN</sequence>
<keyword evidence="1" id="KW-0472">Membrane</keyword>
<dbReference type="PANTHER" id="PTHR12948">
    <property type="entry name" value="NEDD8 ULTIMATE BUSTER-1 BS4 PROTEIN"/>
    <property type="match status" value="1"/>
</dbReference>
<reference evidence="5" key="1">
    <citation type="submission" date="2025-08" db="UniProtKB">
        <authorList>
            <consortium name="RefSeq"/>
        </authorList>
    </citation>
    <scope>IDENTIFICATION</scope>
    <source>
        <tissue evidence="5">Muscle</tissue>
    </source>
</reference>
<dbReference type="InterPro" id="IPR015940">
    <property type="entry name" value="UBA"/>
</dbReference>
<dbReference type="Pfam" id="PF16678">
    <property type="entry name" value="UBA_HOIP"/>
    <property type="match status" value="1"/>
</dbReference>
<feature type="chain" id="PRO_5047080414" evidence="2">
    <location>
        <begin position="21"/>
        <end position="348"/>
    </location>
</feature>
<dbReference type="RefSeq" id="XP_022256721.1">
    <property type="nucleotide sequence ID" value="XM_022401013.1"/>
</dbReference>
<accession>A0ABM1TLG5</accession>
<dbReference type="CDD" id="cd14291">
    <property type="entry name" value="UBA1_NUB1_like"/>
    <property type="match status" value="1"/>
</dbReference>
<evidence type="ECO:0000313" key="4">
    <source>
        <dbReference type="Proteomes" id="UP000694941"/>
    </source>
</evidence>
<dbReference type="InterPro" id="IPR039749">
    <property type="entry name" value="NUB1"/>
</dbReference>
<feature type="signal peptide" evidence="2">
    <location>
        <begin position="1"/>
        <end position="20"/>
    </location>
</feature>
<dbReference type="SUPFAM" id="SSF46934">
    <property type="entry name" value="UBA-like"/>
    <property type="match status" value="2"/>
</dbReference>
<dbReference type="Gene3D" id="1.10.8.10">
    <property type="entry name" value="DNA helicase RuvA subunit, C-terminal domain"/>
    <property type="match status" value="2"/>
</dbReference>
<feature type="transmembrane region" description="Helical" evidence="1">
    <location>
        <begin position="323"/>
        <end position="342"/>
    </location>
</feature>
<evidence type="ECO:0000259" key="3">
    <source>
        <dbReference type="PROSITE" id="PS50030"/>
    </source>
</evidence>
<organism evidence="4 5">
    <name type="scientific">Limulus polyphemus</name>
    <name type="common">Atlantic horseshoe crab</name>
    <dbReference type="NCBI Taxonomy" id="6850"/>
    <lineage>
        <taxon>Eukaryota</taxon>
        <taxon>Metazoa</taxon>
        <taxon>Ecdysozoa</taxon>
        <taxon>Arthropoda</taxon>
        <taxon>Chelicerata</taxon>
        <taxon>Merostomata</taxon>
        <taxon>Xiphosura</taxon>
        <taxon>Limulidae</taxon>
        <taxon>Limulus</taxon>
    </lineage>
</organism>
<evidence type="ECO:0000256" key="1">
    <source>
        <dbReference type="SAM" id="Phobius"/>
    </source>
</evidence>
<feature type="domain" description="UBA" evidence="3">
    <location>
        <begin position="218"/>
        <end position="258"/>
    </location>
</feature>
<dbReference type="Proteomes" id="UP000694941">
    <property type="component" value="Unplaced"/>
</dbReference>
<keyword evidence="1" id="KW-0812">Transmembrane</keyword>
<name>A0ABM1TLG5_LIMPO</name>
<keyword evidence="2" id="KW-0732">Signal</keyword>
<dbReference type="InterPro" id="IPR009060">
    <property type="entry name" value="UBA-like_sf"/>
</dbReference>
<keyword evidence="4" id="KW-1185">Reference proteome</keyword>
<dbReference type="InterPro" id="IPR032065">
    <property type="entry name" value="RNF31-UBA"/>
</dbReference>
<dbReference type="PANTHER" id="PTHR12948:SF3">
    <property type="entry name" value="NEDD8 ULTIMATE BUSTER 1"/>
    <property type="match status" value="1"/>
</dbReference>
<dbReference type="InterPro" id="IPR011990">
    <property type="entry name" value="TPR-like_helical_dom_sf"/>
</dbReference>
<keyword evidence="1" id="KW-1133">Transmembrane helix</keyword>
<evidence type="ECO:0000256" key="2">
    <source>
        <dbReference type="SAM" id="SignalP"/>
    </source>
</evidence>
<gene>
    <name evidence="5" type="primary">LOC106472443</name>
</gene>
<dbReference type="PROSITE" id="PS50030">
    <property type="entry name" value="UBA"/>
    <property type="match status" value="1"/>
</dbReference>
<dbReference type="SMART" id="SM00165">
    <property type="entry name" value="UBA"/>
    <property type="match status" value="2"/>
</dbReference>